<dbReference type="Gene3D" id="2.160.10.10">
    <property type="entry name" value="Hexapeptide repeat proteins"/>
    <property type="match status" value="1"/>
</dbReference>
<dbReference type="SUPFAM" id="SSF51161">
    <property type="entry name" value="Trimeric LpxA-like enzymes"/>
    <property type="match status" value="1"/>
</dbReference>
<comment type="similarity">
    <text evidence="1">Belongs to the transferase hexapeptide repeat family.</text>
</comment>
<dbReference type="InterPro" id="IPR051159">
    <property type="entry name" value="Hexapeptide_acetyltransf"/>
</dbReference>
<dbReference type="Proteomes" id="UP001163104">
    <property type="component" value="Chromosome"/>
</dbReference>
<reference evidence="3" key="1">
    <citation type="submission" date="2022-10" db="EMBL/GenBank/DDBJ databases">
        <title>Mechanism of multi-heavy metal repair in Cytobacillus Firmus M7.</title>
        <authorList>
            <person name="Li X."/>
            <person name="Yu C."/>
        </authorList>
    </citation>
    <scope>NUCLEOTIDE SEQUENCE</scope>
    <source>
        <strain evidence="3">M7</strain>
    </source>
</reference>
<dbReference type="CDD" id="cd04647">
    <property type="entry name" value="LbH_MAT_like"/>
    <property type="match status" value="1"/>
</dbReference>
<dbReference type="InterPro" id="IPR001451">
    <property type="entry name" value="Hexapep"/>
</dbReference>
<dbReference type="RefSeq" id="WP_263599309.1">
    <property type="nucleotide sequence ID" value="NZ_CP107027.1"/>
</dbReference>
<dbReference type="AlphaFoldDB" id="A0AA46SHG4"/>
<dbReference type="Pfam" id="PF00132">
    <property type="entry name" value="Hexapep"/>
    <property type="match status" value="1"/>
</dbReference>
<protein>
    <submittedName>
        <fullName evidence="3">Acyltransferase</fullName>
    </submittedName>
</protein>
<gene>
    <name evidence="3" type="ORF">OD459_16660</name>
</gene>
<proteinExistence type="inferred from homology"/>
<dbReference type="InterPro" id="IPR011004">
    <property type="entry name" value="Trimer_LpxA-like_sf"/>
</dbReference>
<organism evidence="3 4">
    <name type="scientific">Cytobacillus firmus</name>
    <name type="common">Bacillus firmus</name>
    <dbReference type="NCBI Taxonomy" id="1399"/>
    <lineage>
        <taxon>Bacteria</taxon>
        <taxon>Bacillati</taxon>
        <taxon>Bacillota</taxon>
        <taxon>Bacilli</taxon>
        <taxon>Bacillales</taxon>
        <taxon>Bacillaceae</taxon>
        <taxon>Cytobacillus</taxon>
    </lineage>
</organism>
<dbReference type="GO" id="GO:0008374">
    <property type="term" value="F:O-acyltransferase activity"/>
    <property type="evidence" value="ECO:0007669"/>
    <property type="project" value="TreeGrafter"/>
</dbReference>
<evidence type="ECO:0000256" key="2">
    <source>
        <dbReference type="ARBA" id="ARBA00022679"/>
    </source>
</evidence>
<keyword evidence="3" id="KW-0012">Acyltransferase</keyword>
<keyword evidence="2" id="KW-0808">Transferase</keyword>
<name>A0AA46SHG4_CYTFI</name>
<evidence type="ECO:0000256" key="1">
    <source>
        <dbReference type="ARBA" id="ARBA00007274"/>
    </source>
</evidence>
<dbReference type="EMBL" id="CP107027">
    <property type="protein sequence ID" value="UYG93832.1"/>
    <property type="molecule type" value="Genomic_DNA"/>
</dbReference>
<accession>A0AA46SHG4</accession>
<evidence type="ECO:0000313" key="4">
    <source>
        <dbReference type="Proteomes" id="UP001163104"/>
    </source>
</evidence>
<sequence length="186" mass="20917">MIKYIRVCFYILYSLVRFSSMKLFHLNGFKFSLLNLISPFTEIDIGKNSKLSLGKKVNFKSGSKLRVRKGAKLKIGRNTFLNHGCLLVAHEKIVVGNDVQLGPNVLIYDHDHDFKKKDGLKNSQYKTSPVEIGDNVWIGANTVILRGTKIGDNCVIGAGSVIKGEFPSNSIILQKRENKVLPYQFE</sequence>
<dbReference type="GO" id="GO:0005829">
    <property type="term" value="C:cytosol"/>
    <property type="evidence" value="ECO:0007669"/>
    <property type="project" value="TreeGrafter"/>
</dbReference>
<dbReference type="PANTHER" id="PTHR23416">
    <property type="entry name" value="SIALIC ACID SYNTHASE-RELATED"/>
    <property type="match status" value="1"/>
</dbReference>
<dbReference type="PANTHER" id="PTHR23416:SF23">
    <property type="entry name" value="ACETYLTRANSFERASE C18B11.09C-RELATED"/>
    <property type="match status" value="1"/>
</dbReference>
<evidence type="ECO:0000313" key="3">
    <source>
        <dbReference type="EMBL" id="UYG93832.1"/>
    </source>
</evidence>